<evidence type="ECO:0000256" key="1">
    <source>
        <dbReference type="ARBA" id="ARBA00000958"/>
    </source>
</evidence>
<evidence type="ECO:0000256" key="13">
    <source>
        <dbReference type="ARBA" id="ARBA00023098"/>
    </source>
</evidence>
<comment type="similarity">
    <text evidence="4">Belongs to the CDP-alcohol phosphatidyltransferase class-I family.</text>
</comment>
<dbReference type="AlphaFoldDB" id="A0A5C5WZW0"/>
<dbReference type="Gene3D" id="1.20.120.1760">
    <property type="match status" value="1"/>
</dbReference>
<dbReference type="RefSeq" id="WP_146393235.1">
    <property type="nucleotide sequence ID" value="NZ_SJPK01000015.1"/>
</dbReference>
<comment type="subcellular location">
    <subcellularLocation>
        <location evidence="3">Cell inner membrane</location>
        <topology evidence="3">Multi-pass membrane protein</topology>
    </subcellularLocation>
</comment>
<keyword evidence="17" id="KW-1208">Phospholipid metabolism</keyword>
<keyword evidence="10 21" id="KW-0808">Transferase</keyword>
<evidence type="ECO:0000256" key="8">
    <source>
        <dbReference type="ARBA" id="ARBA00022516"/>
    </source>
</evidence>
<dbReference type="GO" id="GO:0050520">
    <property type="term" value="F:phosphatidylcholine synthase activity"/>
    <property type="evidence" value="ECO:0007669"/>
    <property type="project" value="UniProtKB-EC"/>
</dbReference>
<keyword evidence="9" id="KW-0997">Cell inner membrane</keyword>
<organism evidence="21 22">
    <name type="scientific">Allorhodopirellula solitaria</name>
    <dbReference type="NCBI Taxonomy" id="2527987"/>
    <lineage>
        <taxon>Bacteria</taxon>
        <taxon>Pseudomonadati</taxon>
        <taxon>Planctomycetota</taxon>
        <taxon>Planctomycetia</taxon>
        <taxon>Pirellulales</taxon>
        <taxon>Pirellulaceae</taxon>
        <taxon>Allorhodopirellula</taxon>
    </lineage>
</organism>
<evidence type="ECO:0000256" key="20">
    <source>
        <dbReference type="SAM" id="SignalP"/>
    </source>
</evidence>
<evidence type="ECO:0000256" key="16">
    <source>
        <dbReference type="ARBA" id="ARBA00023211"/>
    </source>
</evidence>
<dbReference type="PIRSF" id="PIRSF000851">
    <property type="entry name" value="PcS"/>
    <property type="match status" value="1"/>
</dbReference>
<evidence type="ECO:0000256" key="19">
    <source>
        <dbReference type="SAM" id="Phobius"/>
    </source>
</evidence>
<feature type="transmembrane region" description="Helical" evidence="19">
    <location>
        <begin position="38"/>
        <end position="56"/>
    </location>
</feature>
<keyword evidence="20" id="KW-0732">Signal</keyword>
<reference evidence="21 22" key="1">
    <citation type="submission" date="2019-02" db="EMBL/GenBank/DDBJ databases">
        <title>Deep-cultivation of Planctomycetes and their phenomic and genomic characterization uncovers novel biology.</title>
        <authorList>
            <person name="Wiegand S."/>
            <person name="Jogler M."/>
            <person name="Boedeker C."/>
            <person name="Pinto D."/>
            <person name="Vollmers J."/>
            <person name="Rivas-Marin E."/>
            <person name="Kohn T."/>
            <person name="Peeters S.H."/>
            <person name="Heuer A."/>
            <person name="Rast P."/>
            <person name="Oberbeckmann S."/>
            <person name="Bunk B."/>
            <person name="Jeske O."/>
            <person name="Meyerdierks A."/>
            <person name="Storesund J.E."/>
            <person name="Kallscheuer N."/>
            <person name="Luecker S."/>
            <person name="Lage O.M."/>
            <person name="Pohl T."/>
            <person name="Merkel B.J."/>
            <person name="Hornburger P."/>
            <person name="Mueller R.-W."/>
            <person name="Bruemmer F."/>
            <person name="Labrenz M."/>
            <person name="Spormann A.M."/>
            <person name="Op Den Camp H."/>
            <person name="Overmann J."/>
            <person name="Amann R."/>
            <person name="Jetten M.S.M."/>
            <person name="Mascher T."/>
            <person name="Medema M.H."/>
            <person name="Devos D.P."/>
            <person name="Kaster A.-K."/>
            <person name="Ovreas L."/>
            <person name="Rohde M."/>
            <person name="Galperin M.Y."/>
            <person name="Jogler C."/>
        </authorList>
    </citation>
    <scope>NUCLEOTIDE SEQUENCE [LARGE SCALE GENOMIC DNA]</scope>
    <source>
        <strain evidence="21 22">CA85</strain>
    </source>
</reference>
<dbReference type="GO" id="GO:0008654">
    <property type="term" value="P:phospholipid biosynthetic process"/>
    <property type="evidence" value="ECO:0007669"/>
    <property type="project" value="UniProtKB-KW"/>
</dbReference>
<keyword evidence="15" id="KW-0594">Phospholipid biosynthesis</keyword>
<dbReference type="EC" id="2.7.8.24" evidence="5"/>
<keyword evidence="12 19" id="KW-1133">Transmembrane helix</keyword>
<evidence type="ECO:0000313" key="21">
    <source>
        <dbReference type="EMBL" id="TWT56206.1"/>
    </source>
</evidence>
<comment type="catalytic activity">
    <reaction evidence="1">
        <text>a CDP-1,2-diacyl-sn-glycerol + choline = a 1,2-diacyl-sn-glycero-3-phosphocholine + CMP + H(+)</text>
        <dbReference type="Rhea" id="RHEA:14597"/>
        <dbReference type="ChEBI" id="CHEBI:15354"/>
        <dbReference type="ChEBI" id="CHEBI:15378"/>
        <dbReference type="ChEBI" id="CHEBI:57643"/>
        <dbReference type="ChEBI" id="CHEBI:58332"/>
        <dbReference type="ChEBI" id="CHEBI:60377"/>
        <dbReference type="EC" id="2.7.8.24"/>
    </reaction>
</comment>
<feature type="signal peptide" evidence="20">
    <location>
        <begin position="1"/>
        <end position="25"/>
    </location>
</feature>
<keyword evidence="7" id="KW-1003">Cell membrane</keyword>
<evidence type="ECO:0000256" key="18">
    <source>
        <dbReference type="ARBA" id="ARBA00033321"/>
    </source>
</evidence>
<dbReference type="OrthoDB" id="350520at2"/>
<evidence type="ECO:0000256" key="14">
    <source>
        <dbReference type="ARBA" id="ARBA00023136"/>
    </source>
</evidence>
<proteinExistence type="inferred from homology"/>
<evidence type="ECO:0000256" key="5">
    <source>
        <dbReference type="ARBA" id="ARBA00013195"/>
    </source>
</evidence>
<evidence type="ECO:0000256" key="12">
    <source>
        <dbReference type="ARBA" id="ARBA00022989"/>
    </source>
</evidence>
<feature type="chain" id="PRO_5022982673" description="Phosphatidylcholine synthase" evidence="20">
    <location>
        <begin position="26"/>
        <end position="233"/>
    </location>
</feature>
<comment type="caution">
    <text evidence="21">The sequence shown here is derived from an EMBL/GenBank/DDBJ whole genome shotgun (WGS) entry which is preliminary data.</text>
</comment>
<feature type="transmembrane region" description="Helical" evidence="19">
    <location>
        <begin position="153"/>
        <end position="174"/>
    </location>
</feature>
<evidence type="ECO:0000256" key="2">
    <source>
        <dbReference type="ARBA" id="ARBA00001936"/>
    </source>
</evidence>
<accession>A0A5C5WZW0</accession>
<evidence type="ECO:0000256" key="10">
    <source>
        <dbReference type="ARBA" id="ARBA00022679"/>
    </source>
</evidence>
<feature type="transmembrane region" description="Helical" evidence="19">
    <location>
        <begin position="77"/>
        <end position="94"/>
    </location>
</feature>
<feature type="transmembrane region" description="Helical" evidence="19">
    <location>
        <begin position="100"/>
        <end position="117"/>
    </location>
</feature>
<evidence type="ECO:0000256" key="3">
    <source>
        <dbReference type="ARBA" id="ARBA00004429"/>
    </source>
</evidence>
<keyword evidence="22" id="KW-1185">Reference proteome</keyword>
<keyword evidence="11 19" id="KW-0812">Transmembrane</keyword>
<gene>
    <name evidence="21" type="primary">pcs</name>
    <name evidence="21" type="ORF">CA85_43880</name>
</gene>
<keyword evidence="13" id="KW-0443">Lipid metabolism</keyword>
<evidence type="ECO:0000256" key="9">
    <source>
        <dbReference type="ARBA" id="ARBA00022519"/>
    </source>
</evidence>
<evidence type="ECO:0000256" key="4">
    <source>
        <dbReference type="ARBA" id="ARBA00010441"/>
    </source>
</evidence>
<sequence length="233" mass="26265" precursor="true">MHRKRLIAYSVHVLTASGVVPAALAAMEIASPTCDPRIVFLWLLLSTLIDAIDGPLARRFHVKKYAASIDGRTIDDLLDYLTFAFIPLLLIWRMQWMPIGLGWTVVLAMGASLFGFAHTEAKDETDGFFRGFPSYWNAFALYAGIFSTLFSPWLTAITLWILTVLTVAPVRMIYPNLAPRAWKPTVMIGALLWTLILLAMLYSFPRPPIVLVAVSLLYPVFYAFLSWHLSRRS</sequence>
<comment type="cofactor">
    <cofactor evidence="2">
        <name>Mn(2+)</name>
        <dbReference type="ChEBI" id="CHEBI:29035"/>
    </cofactor>
</comment>
<feature type="transmembrane region" description="Helical" evidence="19">
    <location>
        <begin position="210"/>
        <end position="229"/>
    </location>
</feature>
<evidence type="ECO:0000256" key="17">
    <source>
        <dbReference type="ARBA" id="ARBA00023264"/>
    </source>
</evidence>
<feature type="transmembrane region" description="Helical" evidence="19">
    <location>
        <begin position="129"/>
        <end position="147"/>
    </location>
</feature>
<evidence type="ECO:0000256" key="7">
    <source>
        <dbReference type="ARBA" id="ARBA00022475"/>
    </source>
</evidence>
<keyword evidence="14 19" id="KW-0472">Membrane</keyword>
<keyword evidence="8" id="KW-0444">Lipid biosynthesis</keyword>
<evidence type="ECO:0000256" key="15">
    <source>
        <dbReference type="ARBA" id="ARBA00023209"/>
    </source>
</evidence>
<dbReference type="InterPro" id="IPR026027">
    <property type="entry name" value="PcS"/>
</dbReference>
<evidence type="ECO:0000313" key="22">
    <source>
        <dbReference type="Proteomes" id="UP000318053"/>
    </source>
</evidence>
<feature type="transmembrane region" description="Helical" evidence="19">
    <location>
        <begin position="186"/>
        <end position="204"/>
    </location>
</feature>
<name>A0A5C5WZW0_9BACT</name>
<protein>
    <recommendedName>
        <fullName evidence="6">Phosphatidylcholine synthase</fullName>
        <ecNumber evidence="5">2.7.8.24</ecNumber>
    </recommendedName>
    <alternativeName>
        <fullName evidence="18">CDP-diglyceride-choline O-phosphatidyltransferase</fullName>
    </alternativeName>
</protein>
<dbReference type="Proteomes" id="UP000318053">
    <property type="component" value="Unassembled WGS sequence"/>
</dbReference>
<evidence type="ECO:0000256" key="6">
    <source>
        <dbReference type="ARBA" id="ARBA00015623"/>
    </source>
</evidence>
<dbReference type="GO" id="GO:0005886">
    <property type="term" value="C:plasma membrane"/>
    <property type="evidence" value="ECO:0007669"/>
    <property type="project" value="UniProtKB-SubCell"/>
</dbReference>
<evidence type="ECO:0000256" key="11">
    <source>
        <dbReference type="ARBA" id="ARBA00022692"/>
    </source>
</evidence>
<keyword evidence="16" id="KW-0464">Manganese</keyword>
<dbReference type="InterPro" id="IPR043130">
    <property type="entry name" value="CDP-OH_PTrfase_TM_dom"/>
</dbReference>
<dbReference type="EMBL" id="SJPK01000015">
    <property type="protein sequence ID" value="TWT56206.1"/>
    <property type="molecule type" value="Genomic_DNA"/>
</dbReference>